<evidence type="ECO:0000256" key="12">
    <source>
        <dbReference type="SAM" id="Phobius"/>
    </source>
</evidence>
<keyword evidence="16" id="KW-1185">Reference proteome</keyword>
<name>A0AAJ8JSE5_9TREE</name>
<keyword evidence="5" id="KW-0677">Repeat</keyword>
<dbReference type="CDD" id="cd21676">
    <property type="entry name" value="SMP_Mug190"/>
    <property type="match status" value="1"/>
</dbReference>
<feature type="region of interest" description="Disordered" evidence="11">
    <location>
        <begin position="751"/>
        <end position="808"/>
    </location>
</feature>
<dbReference type="GO" id="GO:0061817">
    <property type="term" value="P:endoplasmic reticulum-plasma membrane tethering"/>
    <property type="evidence" value="ECO:0007669"/>
    <property type="project" value="InterPro"/>
</dbReference>
<dbReference type="Pfam" id="PF25669">
    <property type="entry name" value="SMP_MUG190-like"/>
    <property type="match status" value="1"/>
</dbReference>
<keyword evidence="10 12" id="KW-0472">Membrane</keyword>
<keyword evidence="9" id="KW-0446">Lipid-binding</keyword>
<keyword evidence="8" id="KW-0445">Lipid transport</keyword>
<dbReference type="PANTHER" id="PTHR47348:SF3">
    <property type="entry name" value="MEIOTICALLY UP-REGULATED GENE 190 PROTEIN"/>
    <property type="match status" value="1"/>
</dbReference>
<dbReference type="Proteomes" id="UP000094043">
    <property type="component" value="Chromosome 3"/>
</dbReference>
<evidence type="ECO:0000256" key="9">
    <source>
        <dbReference type="ARBA" id="ARBA00023121"/>
    </source>
</evidence>
<organism evidence="15 16">
    <name type="scientific">Cryptococcus depauperatus CBS 7841</name>
    <dbReference type="NCBI Taxonomy" id="1295531"/>
    <lineage>
        <taxon>Eukaryota</taxon>
        <taxon>Fungi</taxon>
        <taxon>Dikarya</taxon>
        <taxon>Basidiomycota</taxon>
        <taxon>Agaricomycotina</taxon>
        <taxon>Tremellomycetes</taxon>
        <taxon>Tremellales</taxon>
        <taxon>Cryptococcaceae</taxon>
        <taxon>Cryptococcus</taxon>
    </lineage>
</organism>
<evidence type="ECO:0000313" key="15">
    <source>
        <dbReference type="EMBL" id="WVN87584.1"/>
    </source>
</evidence>
<comment type="subcellular location">
    <subcellularLocation>
        <location evidence="1">Endoplasmic reticulum membrane</location>
    </subcellularLocation>
</comment>
<dbReference type="GO" id="GO:0005789">
    <property type="term" value="C:endoplasmic reticulum membrane"/>
    <property type="evidence" value="ECO:0007669"/>
    <property type="project" value="UniProtKB-SubCell"/>
</dbReference>
<evidence type="ECO:0000256" key="3">
    <source>
        <dbReference type="ARBA" id="ARBA00022553"/>
    </source>
</evidence>
<feature type="transmembrane region" description="Helical" evidence="12">
    <location>
        <begin position="318"/>
        <end position="339"/>
    </location>
</feature>
<evidence type="ECO:0000256" key="1">
    <source>
        <dbReference type="ARBA" id="ARBA00004586"/>
    </source>
</evidence>
<evidence type="ECO:0000313" key="16">
    <source>
        <dbReference type="Proteomes" id="UP000094043"/>
    </source>
</evidence>
<feature type="region of interest" description="Disordered" evidence="11">
    <location>
        <begin position="824"/>
        <end position="853"/>
    </location>
</feature>
<keyword evidence="7 12" id="KW-1133">Transmembrane helix</keyword>
<evidence type="ECO:0000256" key="2">
    <source>
        <dbReference type="ARBA" id="ARBA00022448"/>
    </source>
</evidence>
<dbReference type="GO" id="GO:0006869">
    <property type="term" value="P:lipid transport"/>
    <property type="evidence" value="ECO:0007669"/>
    <property type="project" value="UniProtKB-KW"/>
</dbReference>
<dbReference type="CDD" id="cd04052">
    <property type="entry name" value="C2B_Tricalbin-like"/>
    <property type="match status" value="1"/>
</dbReference>
<evidence type="ECO:0000259" key="13">
    <source>
        <dbReference type="PROSITE" id="PS50004"/>
    </source>
</evidence>
<dbReference type="GO" id="GO:0008289">
    <property type="term" value="F:lipid binding"/>
    <property type="evidence" value="ECO:0007669"/>
    <property type="project" value="UniProtKB-KW"/>
</dbReference>
<reference evidence="15" key="3">
    <citation type="submission" date="2024-01" db="EMBL/GenBank/DDBJ databases">
        <authorList>
            <person name="Coelho M.A."/>
            <person name="David-Palma M."/>
            <person name="Shea T."/>
            <person name="Sun S."/>
            <person name="Cuomo C.A."/>
            <person name="Heitman J."/>
        </authorList>
    </citation>
    <scope>NUCLEOTIDE SEQUENCE</scope>
    <source>
        <strain evidence="15">CBS 7841</strain>
    </source>
</reference>
<dbReference type="InterPro" id="IPR037767">
    <property type="entry name" value="C2A_Mug190-like"/>
</dbReference>
<keyword evidence="4 12" id="KW-0812">Transmembrane</keyword>
<evidence type="ECO:0000259" key="14">
    <source>
        <dbReference type="PROSITE" id="PS51847"/>
    </source>
</evidence>
<dbReference type="PANTHER" id="PTHR47348">
    <property type="entry name" value="MEIOTICALLY UP-REGULATED GENE 190 PROTEIN"/>
    <property type="match status" value="1"/>
</dbReference>
<dbReference type="AlphaFoldDB" id="A0AAJ8JSE5"/>
<feature type="compositionally biased region" description="Low complexity" evidence="11">
    <location>
        <begin position="761"/>
        <end position="772"/>
    </location>
</feature>
<evidence type="ECO:0000256" key="8">
    <source>
        <dbReference type="ARBA" id="ARBA00023055"/>
    </source>
</evidence>
<feature type="compositionally biased region" description="Basic and acidic residues" evidence="11">
    <location>
        <begin position="184"/>
        <end position="201"/>
    </location>
</feature>
<dbReference type="SUPFAM" id="SSF49562">
    <property type="entry name" value="C2 domain (Calcium/lipid-binding domain, CaLB)"/>
    <property type="match status" value="2"/>
</dbReference>
<evidence type="ECO:0000256" key="5">
    <source>
        <dbReference type="ARBA" id="ARBA00022737"/>
    </source>
</evidence>
<sequence>MSGHISQFMDMTPPLTPHTSLDSPTRESLKNPISPNADSFSFPFSSQVKPILVDLTPLPGEEHKQVFYPIEADFDNLQDTETDRPHPNMADATNNDENGHSTEFPKLPPAPPSRAVGHGYSQHNPVPTVQSYKNTQAQHEEESRTYAAIVEQRAREAAERQQRSEADSKGTDYGGLSGKPVSSGKDEETNAARIQEGKKMNEPNSNIGANEKAKMMEQMNANKLKPTERIAKAEKGERRVRDPITGHEIIVKDVNSKDFDPTRPATKGSNILYHAFPPPRPISVDTMLGKLRLVQYIVGSSLFLIWFSVAFGSGFWHFIWRSALCSSVAFILTTAVSVVERSLEKDLEKVRQDMSRQRGESFSPPVPESVEWLNGLIKLVWGVIDPAMFVSIADMVEDILQQSLPGFVDAVRITDIGQGTNPIRITSIRALPDQPGDEGYPETGWINQGDDNIKSKDTAGKDIEEDEAGDYYNFEVAFSYAALPGQGAHQRAKNIHLLIEFFLGLYDWLHIPIPIWIQVEQIYGIVRLRVQFIPQPPFVRNLTFALCGVPSVEVSAIPMSQHLPNVLDLPFVSQFVKMGIAAGTAELAVPKSMTLNLQELLSAATLGDTRAIGVFLITIHHCEGLSAQDNNGLSDPYIVLAYAKFGKPLYSTRIILEDLNPVYEETCVLLLTMDEVKSKEDLAAMLWDSDKMSADDLVGRVQIPVAQLMKKPNVMIRREDKLMGFEDANDMPGKLVWSIGYFEKAPLRKELERNPTEEEAAAASEPSKTAPEMEMQPGDAAPNPAKKDLPPPSPDVQKTKPDPNWPSGVLSIILHQINNLERQNLKGKSGNREGEAGQDTDQPSEQSDNLPSGYGEFIVNDDMVYKTRVKQYSTNPYFEAGTEIFVRDFVNTVVRVVIRDSRLREADPILGIVSVRLSEIFQESSSVDQTFALTEGVGFGKAKISFAFRGIQMTLPPNMRGWETGTFEVSDVKFTSTNPSLFDAKATRLRVVTSEQVEVLPKKEATANGNTITWEMDMLRLPVYSRYQSSVVFELGKTGGPLSVVGIGAKPDAIAVLWMQDLTDDVEQEVKLPVLVSKNIENLRQNAINDQTKKFHDFEVVGELVARIKLDSGLDEDHEKLNQSQSRRHALEAYDHIEGEAEIARKQTHFTDDGVIDKDEQKQIDKAHKRQLASRERGPNQVKIYRSARWMIRGVKDRLPGHKSKTREPTVQTEA</sequence>
<feature type="compositionally biased region" description="Polar residues" evidence="11">
    <location>
        <begin position="839"/>
        <end position="850"/>
    </location>
</feature>
<dbReference type="SMART" id="SM00239">
    <property type="entry name" value="C2"/>
    <property type="match status" value="2"/>
</dbReference>
<dbReference type="Pfam" id="PF00168">
    <property type="entry name" value="C2"/>
    <property type="match status" value="2"/>
</dbReference>
<evidence type="ECO:0000256" key="10">
    <source>
        <dbReference type="ARBA" id="ARBA00023136"/>
    </source>
</evidence>
<feature type="domain" description="C2" evidence="13">
    <location>
        <begin position="790"/>
        <end position="931"/>
    </location>
</feature>
<proteinExistence type="predicted"/>
<evidence type="ECO:0000256" key="11">
    <source>
        <dbReference type="SAM" id="MobiDB-lite"/>
    </source>
</evidence>
<feature type="region of interest" description="Disordered" evidence="11">
    <location>
        <begin position="1"/>
        <end position="35"/>
    </location>
</feature>
<dbReference type="InterPro" id="IPR037765">
    <property type="entry name" value="C2B_Tricalbin"/>
</dbReference>
<reference evidence="15" key="1">
    <citation type="submission" date="2016-06" db="EMBL/GenBank/DDBJ databases">
        <authorList>
            <person name="Cuomo C."/>
            <person name="Litvintseva A."/>
            <person name="Heitman J."/>
            <person name="Chen Y."/>
            <person name="Sun S."/>
            <person name="Springer D."/>
            <person name="Dromer F."/>
            <person name="Young S."/>
            <person name="Zeng Q."/>
            <person name="Chapman S."/>
            <person name="Gujja S."/>
            <person name="Saif S."/>
            <person name="Birren B."/>
        </authorList>
    </citation>
    <scope>NUCLEOTIDE SEQUENCE</scope>
    <source>
        <strain evidence="15">CBS 7841</strain>
    </source>
</reference>
<evidence type="ECO:0000256" key="4">
    <source>
        <dbReference type="ARBA" id="ARBA00022692"/>
    </source>
</evidence>
<keyword evidence="2" id="KW-0813">Transport</keyword>
<feature type="domain" description="SMP-LTD" evidence="14">
    <location>
        <begin position="366"/>
        <end position="598"/>
    </location>
</feature>
<feature type="compositionally biased region" description="Basic and acidic residues" evidence="11">
    <location>
        <begin position="152"/>
        <end position="170"/>
    </location>
</feature>
<dbReference type="GeneID" id="91086978"/>
<dbReference type="InterPro" id="IPR000008">
    <property type="entry name" value="C2_dom"/>
</dbReference>
<gene>
    <name evidence="15" type="ORF">L203_102767</name>
</gene>
<feature type="compositionally biased region" description="Polar residues" evidence="11">
    <location>
        <begin position="121"/>
        <end position="137"/>
    </location>
</feature>
<dbReference type="RefSeq" id="XP_066068284.1">
    <property type="nucleotide sequence ID" value="XM_066212187.1"/>
</dbReference>
<evidence type="ECO:0000256" key="6">
    <source>
        <dbReference type="ARBA" id="ARBA00022824"/>
    </source>
</evidence>
<dbReference type="EMBL" id="CP143786">
    <property type="protein sequence ID" value="WVN87584.1"/>
    <property type="molecule type" value="Genomic_DNA"/>
</dbReference>
<dbReference type="PROSITE" id="PS51847">
    <property type="entry name" value="SMP"/>
    <property type="match status" value="1"/>
</dbReference>
<evidence type="ECO:0008006" key="17">
    <source>
        <dbReference type="Google" id="ProtNLM"/>
    </source>
</evidence>
<keyword evidence="3" id="KW-0597">Phosphoprotein</keyword>
<keyword evidence="6" id="KW-0256">Endoplasmic reticulum</keyword>
<dbReference type="Gene3D" id="2.60.40.150">
    <property type="entry name" value="C2 domain"/>
    <property type="match status" value="2"/>
</dbReference>
<feature type="region of interest" description="Disordered" evidence="11">
    <location>
        <begin position="77"/>
        <end position="207"/>
    </location>
</feature>
<feature type="domain" description="C2" evidence="13">
    <location>
        <begin position="589"/>
        <end position="718"/>
    </location>
</feature>
<protein>
    <recommendedName>
        <fullName evidence="17">C2 domain-containing protein</fullName>
    </recommendedName>
</protein>
<evidence type="ECO:0000256" key="7">
    <source>
        <dbReference type="ARBA" id="ARBA00022989"/>
    </source>
</evidence>
<accession>A0AAJ8JSE5</accession>
<reference evidence="15" key="2">
    <citation type="journal article" date="2022" name="Elife">
        <title>Obligate sexual reproduction of a homothallic fungus closely related to the Cryptococcus pathogenic species complex.</title>
        <authorList>
            <person name="Passer A.R."/>
            <person name="Clancey S.A."/>
            <person name="Shea T."/>
            <person name="David-Palma M."/>
            <person name="Averette A.F."/>
            <person name="Boekhout T."/>
            <person name="Porcel B.M."/>
            <person name="Nowrousian M."/>
            <person name="Cuomo C.A."/>
            <person name="Sun S."/>
            <person name="Heitman J."/>
            <person name="Coelho M.A."/>
        </authorList>
    </citation>
    <scope>NUCLEOTIDE SEQUENCE</scope>
    <source>
        <strain evidence="15">CBS 7841</strain>
    </source>
</reference>
<dbReference type="Pfam" id="PF25331">
    <property type="entry name" value="C2_Mug190_3rd"/>
    <property type="match status" value="1"/>
</dbReference>
<dbReference type="KEGG" id="cdep:91086978"/>
<dbReference type="CDD" id="cd04041">
    <property type="entry name" value="C2A_fungal"/>
    <property type="match status" value="1"/>
</dbReference>
<dbReference type="PROSITE" id="PS50004">
    <property type="entry name" value="C2"/>
    <property type="match status" value="2"/>
</dbReference>
<dbReference type="InterPro" id="IPR057349">
    <property type="entry name" value="C2_Mug190_3rd"/>
</dbReference>
<dbReference type="InterPro" id="IPR031468">
    <property type="entry name" value="SMP_LBD"/>
</dbReference>
<feature type="transmembrane region" description="Helical" evidence="12">
    <location>
        <begin position="293"/>
        <end position="312"/>
    </location>
</feature>
<dbReference type="InterPro" id="IPR035892">
    <property type="entry name" value="C2_domain_sf"/>
</dbReference>